<proteinExistence type="predicted"/>
<accession>A0A7W3JS42</accession>
<dbReference type="AlphaFoldDB" id="A0A7W3JS42"/>
<dbReference type="Proteomes" id="UP000524237">
    <property type="component" value="Unassembled WGS sequence"/>
</dbReference>
<dbReference type="Gene3D" id="3.40.50.720">
    <property type="entry name" value="NAD(P)-binding Rossmann-like Domain"/>
    <property type="match status" value="1"/>
</dbReference>
<comment type="caution">
    <text evidence="1">The sequence shown here is derived from an EMBL/GenBank/DDBJ whole genome shotgun (WGS) entry which is preliminary data.</text>
</comment>
<keyword evidence="2" id="KW-1185">Reference proteome</keyword>
<evidence type="ECO:0008006" key="3">
    <source>
        <dbReference type="Google" id="ProtNLM"/>
    </source>
</evidence>
<name>A0A7W3JS42_9MICO</name>
<gene>
    <name evidence="1" type="ORF">FB555_000276</name>
</gene>
<evidence type="ECO:0000313" key="1">
    <source>
        <dbReference type="EMBL" id="MBA8828205.1"/>
    </source>
</evidence>
<dbReference type="EMBL" id="JACGWU010000001">
    <property type="protein sequence ID" value="MBA8828205.1"/>
    <property type="molecule type" value="Genomic_DNA"/>
</dbReference>
<organism evidence="1 2">
    <name type="scientific">Alpinimonas psychrophila</name>
    <dbReference type="NCBI Taxonomy" id="748908"/>
    <lineage>
        <taxon>Bacteria</taxon>
        <taxon>Bacillati</taxon>
        <taxon>Actinomycetota</taxon>
        <taxon>Actinomycetes</taxon>
        <taxon>Micrococcales</taxon>
        <taxon>Microbacteriaceae</taxon>
        <taxon>Alpinimonas</taxon>
    </lineage>
</organism>
<sequence>MLKLDPSHIMLWRSPSSVQFGADEAVAHVPVMTTASERVLTALSAGVSEVSLHAIARDAGMNPDALETLLEMIAPALYDVDAIPYWRVSIDGSGRAADHVRSMLIASGHLVVTAEPDLAIIFGHHVLRPDQSGAWLRRDVAHLPVLFGDTLVRIGPFVTPGVGPCLHCVYLDHADRDTTWPILATQLLNRRSHLETARTSLEVAAMITRWIDNAAGPGMPTGLRNRHHLCDGLNSGEVVHVEGATGRTTRATYRRRPECACQALPQNVTPIASRRAETPVPTRTLKGVFSPA</sequence>
<protein>
    <recommendedName>
        <fullName evidence="3">Bacteriocin biosynthesis cyclodehydratase domain-containing protein</fullName>
    </recommendedName>
</protein>
<reference evidence="1 2" key="1">
    <citation type="submission" date="2020-07" db="EMBL/GenBank/DDBJ databases">
        <title>Sequencing the genomes of 1000 actinobacteria strains.</title>
        <authorList>
            <person name="Klenk H.-P."/>
        </authorList>
    </citation>
    <scope>NUCLEOTIDE SEQUENCE [LARGE SCALE GENOMIC DNA]</scope>
    <source>
        <strain evidence="1 2">DSM 23737</strain>
    </source>
</reference>
<evidence type="ECO:0000313" key="2">
    <source>
        <dbReference type="Proteomes" id="UP000524237"/>
    </source>
</evidence>